<dbReference type="AlphaFoldDB" id="D2RDI9"/>
<dbReference type="GeneID" id="8739805"/>
<proteinExistence type="predicted"/>
<keyword evidence="1" id="KW-1133">Transmembrane helix</keyword>
<dbReference type="HOGENOM" id="CLU_2379233_0_0_2"/>
<dbReference type="KEGG" id="apo:Arcpr_1125"/>
<dbReference type="PaxDb" id="572546-Arcpr_1125"/>
<evidence type="ECO:0000313" key="2">
    <source>
        <dbReference type="EMBL" id="ADB58183.1"/>
    </source>
</evidence>
<name>D2RDI9_ARCPA</name>
<dbReference type="RefSeq" id="WP_012940519.1">
    <property type="nucleotide sequence ID" value="NC_013741.1"/>
</dbReference>
<keyword evidence="1" id="KW-0812">Transmembrane</keyword>
<dbReference type="EMBL" id="CP001857">
    <property type="protein sequence ID" value="ADB58183.1"/>
    <property type="molecule type" value="Genomic_DNA"/>
</dbReference>
<keyword evidence="3" id="KW-1185">Reference proteome</keyword>
<sequence length="94" mass="10030">MKMMLKDRRGFTAIVGVIVLLASIMIGGIVFSQLGYQAKSIANQVNDSSAVNFIEQAITTGWSALNMFIIGAVVMSAGFILALLVAWGRSSSEM</sequence>
<dbReference type="Proteomes" id="UP000001901">
    <property type="component" value="Chromosome"/>
</dbReference>
<keyword evidence="1" id="KW-0472">Membrane</keyword>
<evidence type="ECO:0000256" key="1">
    <source>
        <dbReference type="SAM" id="Phobius"/>
    </source>
</evidence>
<accession>D2RDI9</accession>
<evidence type="ECO:0000313" key="3">
    <source>
        <dbReference type="Proteomes" id="UP000001901"/>
    </source>
</evidence>
<feature type="transmembrane region" description="Helical" evidence="1">
    <location>
        <begin position="12"/>
        <end position="31"/>
    </location>
</feature>
<gene>
    <name evidence="2" type="ordered locus">Arcpr_1125</name>
</gene>
<protein>
    <submittedName>
        <fullName evidence="2">Uncharacterized protein</fullName>
    </submittedName>
</protein>
<reference evidence="2 3" key="1">
    <citation type="journal article" date="2010" name="Stand. Genomic Sci.">
        <title>Complete genome sequence of Archaeoglobus profundus type strain (AV18).</title>
        <authorList>
            <person name="von Jan M."/>
            <person name="Lapidus A."/>
            <person name="Del Rio T.G."/>
            <person name="Copeland A."/>
            <person name="Tice H."/>
            <person name="Cheng J.F."/>
            <person name="Lucas S."/>
            <person name="Chen F."/>
            <person name="Nolan M."/>
            <person name="Goodwin L."/>
            <person name="Han C."/>
            <person name="Pitluck S."/>
            <person name="Liolios K."/>
            <person name="Ivanova N."/>
            <person name="Mavromatis K."/>
            <person name="Ovchinnikova G."/>
            <person name="Chertkov O."/>
            <person name="Pati A."/>
            <person name="Chen A."/>
            <person name="Palaniappan K."/>
            <person name="Land M."/>
            <person name="Hauser L."/>
            <person name="Chang Y.J."/>
            <person name="Jeffries C.D."/>
            <person name="Saunders E."/>
            <person name="Brettin T."/>
            <person name="Detter J.C."/>
            <person name="Chain P."/>
            <person name="Eichinger K."/>
            <person name="Huber H."/>
            <person name="Spring S."/>
            <person name="Rohde M."/>
            <person name="Goker M."/>
            <person name="Wirth R."/>
            <person name="Woyke T."/>
            <person name="Bristow J."/>
            <person name="Eisen J.A."/>
            <person name="Markowitz V."/>
            <person name="Hugenholtz P."/>
            <person name="Kyrpides N.C."/>
            <person name="Klenk H.P."/>
        </authorList>
    </citation>
    <scope>NUCLEOTIDE SEQUENCE [LARGE SCALE GENOMIC DNA]</scope>
    <source>
        <strain evidence="3">DSM 5631 / JCM 9629 / NBRC 100127 / Av18</strain>
    </source>
</reference>
<feature type="transmembrane region" description="Helical" evidence="1">
    <location>
        <begin position="67"/>
        <end position="87"/>
    </location>
</feature>
<organism evidence="2 3">
    <name type="scientific">Archaeoglobus profundus (strain DSM 5631 / JCM 9629 / NBRC 100127 / Av18)</name>
    <dbReference type="NCBI Taxonomy" id="572546"/>
    <lineage>
        <taxon>Archaea</taxon>
        <taxon>Methanobacteriati</taxon>
        <taxon>Methanobacteriota</taxon>
        <taxon>Archaeoglobi</taxon>
        <taxon>Archaeoglobales</taxon>
        <taxon>Archaeoglobaceae</taxon>
        <taxon>Archaeoglobus</taxon>
    </lineage>
</organism>